<dbReference type="InParanoid" id="A0A1Z5SZF7"/>
<dbReference type="Gene3D" id="1.20.1250.20">
    <property type="entry name" value="MFS general substrate transporter like domains"/>
    <property type="match status" value="1"/>
</dbReference>
<dbReference type="Pfam" id="PF00083">
    <property type="entry name" value="Sugar_tr"/>
    <property type="match status" value="1"/>
</dbReference>
<dbReference type="InterPro" id="IPR005828">
    <property type="entry name" value="MFS_sugar_transport-like"/>
</dbReference>
<keyword evidence="7" id="KW-1185">Reference proteome</keyword>
<keyword evidence="4 5" id="KW-0472">Membrane</keyword>
<dbReference type="GO" id="GO:0005351">
    <property type="term" value="F:carbohydrate:proton symporter activity"/>
    <property type="evidence" value="ECO:0007669"/>
    <property type="project" value="TreeGrafter"/>
</dbReference>
<dbReference type="AlphaFoldDB" id="A0A1Z5SZF7"/>
<dbReference type="PANTHER" id="PTHR48022:SF5">
    <property type="entry name" value="ALPHA-GLUCOSIDES PERMEASE MPH2-RELATED"/>
    <property type="match status" value="1"/>
</dbReference>
<evidence type="ECO:0000313" key="7">
    <source>
        <dbReference type="Proteomes" id="UP000194280"/>
    </source>
</evidence>
<gene>
    <name evidence="6" type="ORF">BTJ68_11368</name>
</gene>
<dbReference type="EMBL" id="MUNK01000177">
    <property type="protein sequence ID" value="OTA27661.1"/>
    <property type="molecule type" value="Genomic_DNA"/>
</dbReference>
<dbReference type="OrthoDB" id="6612291at2759"/>
<comment type="caution">
    <text evidence="6">The sequence shown here is derived from an EMBL/GenBank/DDBJ whole genome shotgun (WGS) entry which is preliminary data.</text>
</comment>
<sequence length="240" mass="26117">MSTPRQSLDRRSSIAVEDVAHIPDVSNAITGDAAKATASETSMTLLQGLQTYPKAVGWSILLSTCIIMEGFDIRRFGSLQEDGTYGVSAAWQSGLSKGALVGEIFGLFLTGIVAERLGYKKTMVGALAMLTGFVFLLFFAQNLPMLLVGEGTFQTLTTTYASEVCPVALRPYLTTYVNLCWVIGQFLSSAVLKGVSEETGTLRYKIPWLVRKGRNEDAKKQLLRLTSRSQVDLTQMPLSA</sequence>
<keyword evidence="2 5" id="KW-0812">Transmembrane</keyword>
<dbReference type="STRING" id="1157616.A0A1Z5SZF7"/>
<name>A0A1Z5SZF7_HORWE</name>
<dbReference type="GO" id="GO:0016020">
    <property type="term" value="C:membrane"/>
    <property type="evidence" value="ECO:0007669"/>
    <property type="project" value="UniProtKB-SubCell"/>
</dbReference>
<evidence type="ECO:0000313" key="6">
    <source>
        <dbReference type="EMBL" id="OTA27661.1"/>
    </source>
</evidence>
<evidence type="ECO:0008006" key="8">
    <source>
        <dbReference type="Google" id="ProtNLM"/>
    </source>
</evidence>
<evidence type="ECO:0000256" key="2">
    <source>
        <dbReference type="ARBA" id="ARBA00022692"/>
    </source>
</evidence>
<evidence type="ECO:0000256" key="5">
    <source>
        <dbReference type="SAM" id="Phobius"/>
    </source>
</evidence>
<proteinExistence type="predicted"/>
<keyword evidence="3 5" id="KW-1133">Transmembrane helix</keyword>
<evidence type="ECO:0000256" key="1">
    <source>
        <dbReference type="ARBA" id="ARBA00004141"/>
    </source>
</evidence>
<reference evidence="6 7" key="1">
    <citation type="submission" date="2017-01" db="EMBL/GenBank/DDBJ databases">
        <title>The recent genome duplication of the halophilic yeast Hortaea werneckii: insights from long-read sequencing.</title>
        <authorList>
            <person name="Sinha S."/>
            <person name="Flibotte S."/>
            <person name="Neira M."/>
            <person name="Lenassi M."/>
            <person name="Gostincar C."/>
            <person name="Stajich J.E."/>
            <person name="Nislow C.E."/>
        </authorList>
    </citation>
    <scope>NUCLEOTIDE SEQUENCE [LARGE SCALE GENOMIC DNA]</scope>
    <source>
        <strain evidence="6 7">EXF-2000</strain>
    </source>
</reference>
<comment type="subcellular location">
    <subcellularLocation>
        <location evidence="1">Membrane</location>
        <topology evidence="1">Multi-pass membrane protein</topology>
    </subcellularLocation>
</comment>
<dbReference type="Proteomes" id="UP000194280">
    <property type="component" value="Unassembled WGS sequence"/>
</dbReference>
<evidence type="ECO:0000256" key="4">
    <source>
        <dbReference type="ARBA" id="ARBA00023136"/>
    </source>
</evidence>
<accession>A0A1Z5SZF7</accession>
<protein>
    <recommendedName>
        <fullName evidence="8">Major facilitator superfamily (MFS) profile domain-containing protein</fullName>
    </recommendedName>
</protein>
<organism evidence="6 7">
    <name type="scientific">Hortaea werneckii EXF-2000</name>
    <dbReference type="NCBI Taxonomy" id="1157616"/>
    <lineage>
        <taxon>Eukaryota</taxon>
        <taxon>Fungi</taxon>
        <taxon>Dikarya</taxon>
        <taxon>Ascomycota</taxon>
        <taxon>Pezizomycotina</taxon>
        <taxon>Dothideomycetes</taxon>
        <taxon>Dothideomycetidae</taxon>
        <taxon>Mycosphaerellales</taxon>
        <taxon>Teratosphaeriaceae</taxon>
        <taxon>Hortaea</taxon>
    </lineage>
</organism>
<dbReference type="SUPFAM" id="SSF103473">
    <property type="entry name" value="MFS general substrate transporter"/>
    <property type="match status" value="1"/>
</dbReference>
<feature type="transmembrane region" description="Helical" evidence="5">
    <location>
        <begin position="122"/>
        <end position="140"/>
    </location>
</feature>
<dbReference type="PANTHER" id="PTHR48022">
    <property type="entry name" value="PLASTIDIC GLUCOSE TRANSPORTER 4"/>
    <property type="match status" value="1"/>
</dbReference>
<evidence type="ECO:0000256" key="3">
    <source>
        <dbReference type="ARBA" id="ARBA00022989"/>
    </source>
</evidence>
<dbReference type="InterPro" id="IPR036259">
    <property type="entry name" value="MFS_trans_sf"/>
</dbReference>
<dbReference type="InterPro" id="IPR050360">
    <property type="entry name" value="MFS_Sugar_Transporters"/>
</dbReference>
<dbReference type="VEuPathDB" id="FungiDB:BTJ68_11368"/>